<evidence type="ECO:0000256" key="2">
    <source>
        <dbReference type="ARBA" id="ARBA00006375"/>
    </source>
</evidence>
<evidence type="ECO:0000256" key="11">
    <source>
        <dbReference type="RuleBase" id="RU000488"/>
    </source>
</evidence>
<evidence type="ECO:0000256" key="3">
    <source>
        <dbReference type="ARBA" id="ARBA00022448"/>
    </source>
</evidence>
<accession>A0A067C9P7</accession>
<keyword evidence="4 10" id="KW-0812">Transmembrane</keyword>
<organism evidence="12 13">
    <name type="scientific">Saprolegnia parasitica (strain CBS 223.65)</name>
    <dbReference type="NCBI Taxonomy" id="695850"/>
    <lineage>
        <taxon>Eukaryota</taxon>
        <taxon>Sar</taxon>
        <taxon>Stramenopiles</taxon>
        <taxon>Oomycota</taxon>
        <taxon>Saprolegniomycetes</taxon>
        <taxon>Saprolegniales</taxon>
        <taxon>Saprolegniaceae</taxon>
        <taxon>Saprolegnia</taxon>
    </lineage>
</organism>
<keyword evidence="13" id="KW-1185">Reference proteome</keyword>
<dbReference type="EMBL" id="KK583228">
    <property type="protein sequence ID" value="KDO25905.1"/>
    <property type="molecule type" value="Genomic_DNA"/>
</dbReference>
<dbReference type="GO" id="GO:0055085">
    <property type="term" value="P:transmembrane transport"/>
    <property type="evidence" value="ECO:0007669"/>
    <property type="project" value="InterPro"/>
</dbReference>
<dbReference type="KEGG" id="spar:SPRG_08846"/>
<feature type="repeat" description="Solcar" evidence="10">
    <location>
        <begin position="9"/>
        <end position="82"/>
    </location>
</feature>
<dbReference type="OMA" id="NILYEEX"/>
<comment type="subcellular location">
    <subcellularLocation>
        <location evidence="1">Mitochondrion inner membrane</location>
        <topology evidence="1">Multi-pass membrane protein</topology>
    </subcellularLocation>
</comment>
<feature type="repeat" description="Solcar" evidence="10">
    <location>
        <begin position="92"/>
        <end position="174"/>
    </location>
</feature>
<evidence type="ECO:0008006" key="14">
    <source>
        <dbReference type="Google" id="ProtNLM"/>
    </source>
</evidence>
<dbReference type="InterPro" id="IPR023395">
    <property type="entry name" value="MCP_dom_sf"/>
</dbReference>
<dbReference type="InterPro" id="IPR002067">
    <property type="entry name" value="MCP"/>
</dbReference>
<keyword evidence="8" id="KW-0496">Mitochondrion</keyword>
<evidence type="ECO:0000256" key="1">
    <source>
        <dbReference type="ARBA" id="ARBA00004448"/>
    </source>
</evidence>
<keyword evidence="7" id="KW-1133">Transmembrane helix</keyword>
<dbReference type="SUPFAM" id="SSF103506">
    <property type="entry name" value="Mitochondrial carrier"/>
    <property type="match status" value="1"/>
</dbReference>
<protein>
    <recommendedName>
        <fullName evidence="14">S-adenosylmethionine mitochondrial carrier protein</fullName>
    </recommendedName>
</protein>
<keyword evidence="5" id="KW-0677">Repeat</keyword>
<dbReference type="InterPro" id="IPR018108">
    <property type="entry name" value="MCP_transmembrane"/>
</dbReference>
<evidence type="ECO:0000256" key="9">
    <source>
        <dbReference type="ARBA" id="ARBA00023136"/>
    </source>
</evidence>
<dbReference type="RefSeq" id="XP_012203465.1">
    <property type="nucleotide sequence ID" value="XM_012348075.1"/>
</dbReference>
<evidence type="ECO:0000256" key="8">
    <source>
        <dbReference type="ARBA" id="ARBA00023128"/>
    </source>
</evidence>
<dbReference type="VEuPathDB" id="FungiDB:SPRG_08846"/>
<feature type="repeat" description="Solcar" evidence="10">
    <location>
        <begin position="183"/>
        <end position="271"/>
    </location>
</feature>
<dbReference type="FunFam" id="1.50.40.10:FF:000018">
    <property type="entry name" value="S-adenosylmethionine mitochondrial carrier protein-like"/>
    <property type="match status" value="1"/>
</dbReference>
<evidence type="ECO:0000256" key="6">
    <source>
        <dbReference type="ARBA" id="ARBA00022792"/>
    </source>
</evidence>
<dbReference type="PRINTS" id="PR00926">
    <property type="entry name" value="MITOCARRIER"/>
</dbReference>
<dbReference type="GeneID" id="24131051"/>
<gene>
    <name evidence="12" type="ORF">SPRG_08846</name>
</gene>
<dbReference type="Proteomes" id="UP000030745">
    <property type="component" value="Unassembled WGS sequence"/>
</dbReference>
<dbReference type="Gene3D" id="1.50.40.10">
    <property type="entry name" value="Mitochondrial carrier domain"/>
    <property type="match status" value="2"/>
</dbReference>
<evidence type="ECO:0000256" key="10">
    <source>
        <dbReference type="PROSITE-ProRule" id="PRU00282"/>
    </source>
</evidence>
<evidence type="ECO:0000313" key="13">
    <source>
        <dbReference type="Proteomes" id="UP000030745"/>
    </source>
</evidence>
<evidence type="ECO:0000313" key="12">
    <source>
        <dbReference type="EMBL" id="KDO25905.1"/>
    </source>
</evidence>
<evidence type="ECO:0000256" key="4">
    <source>
        <dbReference type="ARBA" id="ARBA00022692"/>
    </source>
</evidence>
<reference evidence="12 13" key="1">
    <citation type="journal article" date="2013" name="PLoS Genet.">
        <title>Distinctive expansion of potential virulence genes in the genome of the oomycete fish pathogen Saprolegnia parasitica.</title>
        <authorList>
            <person name="Jiang R.H."/>
            <person name="de Bruijn I."/>
            <person name="Haas B.J."/>
            <person name="Belmonte R."/>
            <person name="Lobach L."/>
            <person name="Christie J."/>
            <person name="van den Ackerveken G."/>
            <person name="Bottin A."/>
            <person name="Bulone V."/>
            <person name="Diaz-Moreno S.M."/>
            <person name="Dumas B."/>
            <person name="Fan L."/>
            <person name="Gaulin E."/>
            <person name="Govers F."/>
            <person name="Grenville-Briggs L.J."/>
            <person name="Horner N.R."/>
            <person name="Levin J.Z."/>
            <person name="Mammella M."/>
            <person name="Meijer H.J."/>
            <person name="Morris P."/>
            <person name="Nusbaum C."/>
            <person name="Oome S."/>
            <person name="Phillips A.J."/>
            <person name="van Rooyen D."/>
            <person name="Rzeszutek E."/>
            <person name="Saraiva M."/>
            <person name="Secombes C.J."/>
            <person name="Seidl M.F."/>
            <person name="Snel B."/>
            <person name="Stassen J.H."/>
            <person name="Sykes S."/>
            <person name="Tripathy S."/>
            <person name="van den Berg H."/>
            <person name="Vega-Arreguin J.C."/>
            <person name="Wawra S."/>
            <person name="Young S.K."/>
            <person name="Zeng Q."/>
            <person name="Dieguez-Uribeondo J."/>
            <person name="Russ C."/>
            <person name="Tyler B.M."/>
            <person name="van West P."/>
        </authorList>
    </citation>
    <scope>NUCLEOTIDE SEQUENCE [LARGE SCALE GENOMIC DNA]</scope>
    <source>
        <strain evidence="12 13">CBS 223.65</strain>
    </source>
</reference>
<dbReference type="PANTHER" id="PTHR45667">
    <property type="entry name" value="S-ADENOSYLMETHIONINE MITOCHONDRIAL CARRIER PROTEIN"/>
    <property type="match status" value="1"/>
</dbReference>
<dbReference type="AlphaFoldDB" id="A0A067C9P7"/>
<name>A0A067C9P7_SAPPC</name>
<keyword evidence="3 11" id="KW-0813">Transport</keyword>
<keyword evidence="9 10" id="KW-0472">Membrane</keyword>
<dbReference type="GO" id="GO:0005743">
    <property type="term" value="C:mitochondrial inner membrane"/>
    <property type="evidence" value="ECO:0007669"/>
    <property type="project" value="UniProtKB-SubCell"/>
</dbReference>
<dbReference type="Pfam" id="PF00153">
    <property type="entry name" value="Mito_carr"/>
    <property type="match status" value="4"/>
</dbReference>
<evidence type="ECO:0000256" key="5">
    <source>
        <dbReference type="ARBA" id="ARBA00022737"/>
    </source>
</evidence>
<keyword evidence="6" id="KW-0999">Mitochondrion inner membrane</keyword>
<dbReference type="OrthoDB" id="276989at2759"/>
<evidence type="ECO:0000256" key="7">
    <source>
        <dbReference type="ARBA" id="ARBA00022989"/>
    </source>
</evidence>
<proteinExistence type="inferred from homology"/>
<comment type="similarity">
    <text evidence="2 11">Belongs to the mitochondrial carrier (TC 2.A.29) family.</text>
</comment>
<dbReference type="PROSITE" id="PS50920">
    <property type="entry name" value="SOLCAR"/>
    <property type="match status" value="3"/>
</dbReference>
<sequence>MTDAAPAPKSFFTSLVAGGIAGTSVDVALFPLDTIKTRLQSSQGFIKAGGFKGVYKGLSAAAAGSAPGAALFFSTYETAKEALQTHLPHMANSPFIHMGAAACGETAACLVRVPTEIVKQNMQTGALNGFQHSIKTLHAANGIAGFYRGYWSMLAREIPFSFIQFPLWEGLKATWSAKQGEQVSALQGALCGSISGGIAASITTPLDVVKTRLMLGKDANGVEYRGMKDTFMRVYTEEGWQRLFSGVKPRTMWISIGGFVFFGAYETASASLSKN</sequence>